<feature type="compositionally biased region" description="Basic and acidic residues" evidence="8">
    <location>
        <begin position="29"/>
        <end position="40"/>
    </location>
</feature>
<keyword evidence="4" id="KW-0408">Iron</keyword>
<sequence length="91" mass="9771">MSTSSPPPAAPAPFCELCGLPVEPPTRQEGAHQEDRHDGGHAPASYLHSRCADLLQLEPPRFCAACGRRLKVQVSPMGWWASCSRHGVNGP</sequence>
<evidence type="ECO:0000256" key="5">
    <source>
        <dbReference type="ARBA" id="ARBA00093761"/>
    </source>
</evidence>
<keyword evidence="3" id="KW-0093">Biotin biosynthesis</keyword>
<evidence type="ECO:0000313" key="11">
    <source>
        <dbReference type="Proteomes" id="UP000031196"/>
    </source>
</evidence>
<dbReference type="EMBL" id="JWTB01000014">
    <property type="protein sequence ID" value="KIC67607.1"/>
    <property type="molecule type" value="Genomic_DNA"/>
</dbReference>
<comment type="function">
    <text evidence="5">Required for the activity of the biotin synthase BioB.</text>
</comment>
<gene>
    <name evidence="10" type="ORF">RM50_08070</name>
</gene>
<evidence type="ECO:0000256" key="2">
    <source>
        <dbReference type="ARBA" id="ARBA00022723"/>
    </source>
</evidence>
<evidence type="ECO:0000256" key="4">
    <source>
        <dbReference type="ARBA" id="ARBA00023004"/>
    </source>
</evidence>
<name>A0A0B4DFV8_PSEPS</name>
<evidence type="ECO:0000259" key="9">
    <source>
        <dbReference type="Pfam" id="PF26519"/>
    </source>
</evidence>
<proteinExistence type="inferred from homology"/>
<evidence type="ECO:0000256" key="1">
    <source>
        <dbReference type="ARBA" id="ARBA00001915"/>
    </source>
</evidence>
<comment type="cofactor">
    <cofactor evidence="1">
        <name>iron-sulfur cluster</name>
        <dbReference type="ChEBI" id="CHEBI:30408"/>
    </cofactor>
</comment>
<protein>
    <recommendedName>
        <fullName evidence="7">Biotin synthase auxiliary protein</fullName>
    </recommendedName>
</protein>
<comment type="similarity">
    <text evidence="6">Belongs to the BsaP family.</text>
</comment>
<evidence type="ECO:0000256" key="3">
    <source>
        <dbReference type="ARBA" id="ARBA00022756"/>
    </source>
</evidence>
<feature type="region of interest" description="Disordered" evidence="8">
    <location>
        <begin position="21"/>
        <end position="43"/>
    </location>
</feature>
<accession>A0A0B4DFV8</accession>
<dbReference type="Pfam" id="PF26519">
    <property type="entry name" value="BsaP"/>
    <property type="match status" value="1"/>
</dbReference>
<feature type="domain" description="Biotin synthase auxiliary protein C-terminal" evidence="9">
    <location>
        <begin position="70"/>
        <end position="88"/>
    </location>
</feature>
<evidence type="ECO:0000256" key="7">
    <source>
        <dbReference type="ARBA" id="ARBA00093796"/>
    </source>
</evidence>
<dbReference type="AlphaFoldDB" id="A0A0B4DFV8"/>
<dbReference type="InterPro" id="IPR058605">
    <property type="entry name" value="BsaP_C"/>
</dbReference>
<comment type="caution">
    <text evidence="10">The sequence shown here is derived from an EMBL/GenBank/DDBJ whole genome shotgun (WGS) entry which is preliminary data.</text>
</comment>
<dbReference type="Proteomes" id="UP000031196">
    <property type="component" value="Unassembled WGS sequence"/>
</dbReference>
<evidence type="ECO:0000313" key="10">
    <source>
        <dbReference type="EMBL" id="KIC67607.1"/>
    </source>
</evidence>
<evidence type="ECO:0000256" key="8">
    <source>
        <dbReference type="SAM" id="MobiDB-lite"/>
    </source>
</evidence>
<dbReference type="OrthoDB" id="3829284at2"/>
<evidence type="ECO:0000256" key="6">
    <source>
        <dbReference type="ARBA" id="ARBA00093780"/>
    </source>
</evidence>
<reference evidence="10 11" key="1">
    <citation type="submission" date="2014-12" db="EMBL/GenBank/DDBJ databases">
        <title>Genome sequencing of Arthrobacter phenanthrenivorans SWC37.</title>
        <authorList>
            <person name="Tan P.W."/>
            <person name="Chan K.-G."/>
        </authorList>
    </citation>
    <scope>NUCLEOTIDE SEQUENCE [LARGE SCALE GENOMIC DNA]</scope>
    <source>
        <strain evidence="10 11">SWC37</strain>
    </source>
</reference>
<keyword evidence="2" id="KW-0479">Metal-binding</keyword>
<organism evidence="10 11">
    <name type="scientific">Pseudarthrobacter phenanthrenivorans</name>
    <name type="common">Arthrobacter phenanthrenivorans</name>
    <dbReference type="NCBI Taxonomy" id="361575"/>
    <lineage>
        <taxon>Bacteria</taxon>
        <taxon>Bacillati</taxon>
        <taxon>Actinomycetota</taxon>
        <taxon>Actinomycetes</taxon>
        <taxon>Micrococcales</taxon>
        <taxon>Micrococcaceae</taxon>
        <taxon>Pseudarthrobacter</taxon>
    </lineage>
</organism>